<comment type="caution">
    <text evidence="9">The sequence shown here is derived from an EMBL/GenBank/DDBJ whole genome shotgun (WGS) entry which is preliminary data.</text>
</comment>
<dbReference type="FunFam" id="2.20.100.10:FF:000002">
    <property type="entry name" value="Unc-5 netrin receptor C"/>
    <property type="match status" value="1"/>
</dbReference>
<reference evidence="9" key="1">
    <citation type="submission" date="2023-01" db="EMBL/GenBank/DDBJ databases">
        <title>Genome assembly of the deep-sea coral Lophelia pertusa.</title>
        <authorList>
            <person name="Herrera S."/>
            <person name="Cordes E."/>
        </authorList>
    </citation>
    <scope>NUCLEOTIDE SEQUENCE</scope>
    <source>
        <strain evidence="9">USNM1676648</strain>
        <tissue evidence="9">Polyp</tissue>
    </source>
</reference>
<dbReference type="SUPFAM" id="SSF82895">
    <property type="entry name" value="TSP-1 type 1 repeat"/>
    <property type="match status" value="4"/>
</dbReference>
<keyword evidence="4" id="KW-0677">Repeat</keyword>
<dbReference type="Gene3D" id="2.20.100.10">
    <property type="entry name" value="Thrombospondin type-1 (TSP1) repeat"/>
    <property type="match status" value="4"/>
</dbReference>
<keyword evidence="10" id="KW-1185">Reference proteome</keyword>
<feature type="non-terminal residue" evidence="9">
    <location>
        <position position="440"/>
    </location>
</feature>
<comment type="subcellular location">
    <subcellularLocation>
        <location evidence="1">Secreted</location>
    </subcellularLocation>
</comment>
<keyword evidence="6" id="KW-0812">Transmembrane</keyword>
<keyword evidence="2" id="KW-0964">Secreted</keyword>
<dbReference type="SMART" id="SM00209">
    <property type="entry name" value="TSP1"/>
    <property type="match status" value="4"/>
</dbReference>
<gene>
    <name evidence="9" type="ORF">OS493_029450</name>
</gene>
<dbReference type="SUPFAM" id="SSF49785">
    <property type="entry name" value="Galactose-binding domain-like"/>
    <property type="match status" value="1"/>
</dbReference>
<dbReference type="PROSITE" id="PS01286">
    <property type="entry name" value="FA58C_2"/>
    <property type="match status" value="1"/>
</dbReference>
<evidence type="ECO:0000313" key="9">
    <source>
        <dbReference type="EMBL" id="KAJ7354891.1"/>
    </source>
</evidence>
<keyword evidence="3 7" id="KW-0732">Signal</keyword>
<dbReference type="PANTHER" id="PTHR22906:SF43">
    <property type="entry name" value="PROPERDIN"/>
    <property type="match status" value="1"/>
</dbReference>
<keyword evidence="6" id="KW-0472">Membrane</keyword>
<keyword evidence="5" id="KW-1015">Disulfide bond</keyword>
<dbReference type="OrthoDB" id="446173at2759"/>
<evidence type="ECO:0000256" key="6">
    <source>
        <dbReference type="SAM" id="Phobius"/>
    </source>
</evidence>
<dbReference type="PANTHER" id="PTHR22906">
    <property type="entry name" value="PROPERDIN"/>
    <property type="match status" value="1"/>
</dbReference>
<keyword evidence="6" id="KW-1133">Transmembrane helix</keyword>
<sequence length="440" mass="47767">MNLAEMGIRALILFAVVIREQVTAYPKGPGCGALLTDAIVGNRIEARTSLNSSFNESHAVLNNKLAILAGFEIQGRSSSSQYVTKFKIRYKDENDQLFKDFPANQQAFTLSPTNGDDIIYISLNGTKMQTIIFYPSQWNGHICMRIELYGCVIVDGGYTPWSDWTTCSNSCGNGTSFRYRSCSNPAPLNGGENCTGESINMKECVGTSCPVDGGFSDWSNWTLCSASCGTGFQLRTRNCSNPLPVHGGKLCDSRNSSEARICMMPVCQQPVDGGFSDWSNWTLCSASCGTGFQLRTRNCSNPLPVHGGKLCDSRNSSEARICMMPVCQQPVDGGFSDWSNWTLCSASCGTGFQLRTRNCSNPLPVHGGKLCDSRNSSEARICMMPVCQQPGAGDPAARSDDGQDENKYFIPMVVLAVAFAIFIAIAVAVICIMRQGSKHN</sequence>
<evidence type="ECO:0000256" key="1">
    <source>
        <dbReference type="ARBA" id="ARBA00004613"/>
    </source>
</evidence>
<feature type="chain" id="PRO_5040794522" description="F5/8 type C domain-containing protein" evidence="7">
    <location>
        <begin position="25"/>
        <end position="440"/>
    </location>
</feature>
<dbReference type="Proteomes" id="UP001163046">
    <property type="component" value="Unassembled WGS sequence"/>
</dbReference>
<dbReference type="InterPro" id="IPR036383">
    <property type="entry name" value="TSP1_rpt_sf"/>
</dbReference>
<dbReference type="FunFam" id="2.20.100.10:FF:000001">
    <property type="entry name" value="semaphorin-5A isoform X1"/>
    <property type="match status" value="3"/>
</dbReference>
<dbReference type="Gene3D" id="2.60.120.260">
    <property type="entry name" value="Galactose-binding domain-like"/>
    <property type="match status" value="1"/>
</dbReference>
<evidence type="ECO:0000256" key="5">
    <source>
        <dbReference type="ARBA" id="ARBA00023157"/>
    </source>
</evidence>
<evidence type="ECO:0000256" key="4">
    <source>
        <dbReference type="ARBA" id="ARBA00022737"/>
    </source>
</evidence>
<dbReference type="InterPro" id="IPR052065">
    <property type="entry name" value="Compl_asym_regulator"/>
</dbReference>
<dbReference type="PROSITE" id="PS50092">
    <property type="entry name" value="TSP1"/>
    <property type="match status" value="4"/>
</dbReference>
<dbReference type="Pfam" id="PF00754">
    <property type="entry name" value="F5_F8_type_C"/>
    <property type="match status" value="1"/>
</dbReference>
<feature type="transmembrane region" description="Helical" evidence="6">
    <location>
        <begin position="408"/>
        <end position="433"/>
    </location>
</feature>
<feature type="domain" description="F5/8 type C" evidence="8">
    <location>
        <begin position="135"/>
        <end position="151"/>
    </location>
</feature>
<dbReference type="InterPro" id="IPR008979">
    <property type="entry name" value="Galactose-bd-like_sf"/>
</dbReference>
<protein>
    <recommendedName>
        <fullName evidence="8">F5/8 type C domain-containing protein</fullName>
    </recommendedName>
</protein>
<name>A0A9W9YK74_9CNID</name>
<evidence type="ECO:0000256" key="3">
    <source>
        <dbReference type="ARBA" id="ARBA00022729"/>
    </source>
</evidence>
<dbReference type="AlphaFoldDB" id="A0A9W9YK74"/>
<dbReference type="InterPro" id="IPR000884">
    <property type="entry name" value="TSP1_rpt"/>
</dbReference>
<accession>A0A9W9YK74</accession>
<dbReference type="Pfam" id="PF00090">
    <property type="entry name" value="TSP_1"/>
    <property type="match status" value="4"/>
</dbReference>
<evidence type="ECO:0000256" key="2">
    <source>
        <dbReference type="ARBA" id="ARBA00022525"/>
    </source>
</evidence>
<organism evidence="9 10">
    <name type="scientific">Desmophyllum pertusum</name>
    <dbReference type="NCBI Taxonomy" id="174260"/>
    <lineage>
        <taxon>Eukaryota</taxon>
        <taxon>Metazoa</taxon>
        <taxon>Cnidaria</taxon>
        <taxon>Anthozoa</taxon>
        <taxon>Hexacorallia</taxon>
        <taxon>Scleractinia</taxon>
        <taxon>Caryophylliina</taxon>
        <taxon>Caryophylliidae</taxon>
        <taxon>Desmophyllum</taxon>
    </lineage>
</organism>
<dbReference type="EMBL" id="MU827331">
    <property type="protein sequence ID" value="KAJ7354891.1"/>
    <property type="molecule type" value="Genomic_DNA"/>
</dbReference>
<evidence type="ECO:0000259" key="8">
    <source>
        <dbReference type="PROSITE" id="PS01286"/>
    </source>
</evidence>
<proteinExistence type="predicted"/>
<evidence type="ECO:0000256" key="7">
    <source>
        <dbReference type="SAM" id="SignalP"/>
    </source>
</evidence>
<feature type="signal peptide" evidence="7">
    <location>
        <begin position="1"/>
        <end position="24"/>
    </location>
</feature>
<dbReference type="InterPro" id="IPR000421">
    <property type="entry name" value="FA58C"/>
</dbReference>
<evidence type="ECO:0000313" key="10">
    <source>
        <dbReference type="Proteomes" id="UP001163046"/>
    </source>
</evidence>